<accession>A0A9Q1Q9V0</accession>
<proteinExistence type="predicted"/>
<organism evidence="1 2">
    <name type="scientific">Carnegiea gigantea</name>
    <dbReference type="NCBI Taxonomy" id="171969"/>
    <lineage>
        <taxon>Eukaryota</taxon>
        <taxon>Viridiplantae</taxon>
        <taxon>Streptophyta</taxon>
        <taxon>Embryophyta</taxon>
        <taxon>Tracheophyta</taxon>
        <taxon>Spermatophyta</taxon>
        <taxon>Magnoliopsida</taxon>
        <taxon>eudicotyledons</taxon>
        <taxon>Gunneridae</taxon>
        <taxon>Pentapetalae</taxon>
        <taxon>Caryophyllales</taxon>
        <taxon>Cactineae</taxon>
        <taxon>Cactaceae</taxon>
        <taxon>Cactoideae</taxon>
        <taxon>Echinocereeae</taxon>
        <taxon>Carnegiea</taxon>
    </lineage>
</organism>
<dbReference type="EMBL" id="JAKOGI010000554">
    <property type="protein sequence ID" value="KAJ8433200.1"/>
    <property type="molecule type" value="Genomic_DNA"/>
</dbReference>
<comment type="caution">
    <text evidence="1">The sequence shown here is derived from an EMBL/GenBank/DDBJ whole genome shotgun (WGS) entry which is preliminary data.</text>
</comment>
<reference evidence="1" key="1">
    <citation type="submission" date="2022-04" db="EMBL/GenBank/DDBJ databases">
        <title>Carnegiea gigantea Genome sequencing and assembly v2.</title>
        <authorList>
            <person name="Copetti D."/>
            <person name="Sanderson M.J."/>
            <person name="Burquez A."/>
            <person name="Wojciechowski M.F."/>
        </authorList>
    </citation>
    <scope>NUCLEOTIDE SEQUENCE</scope>
    <source>
        <strain evidence="1">SGP5-SGP5p</strain>
        <tissue evidence="1">Aerial part</tissue>
    </source>
</reference>
<evidence type="ECO:0000313" key="2">
    <source>
        <dbReference type="Proteomes" id="UP001153076"/>
    </source>
</evidence>
<protein>
    <submittedName>
        <fullName evidence="1">Uncharacterized protein</fullName>
    </submittedName>
</protein>
<keyword evidence="2" id="KW-1185">Reference proteome</keyword>
<name>A0A9Q1Q9V0_9CARY</name>
<sequence>MTDNILRANHLMLHFLRRNGVKTLENGSSHYSITVNAVTTTPARATTRHLQQVQERPQGNASIPRSNRQMFIAHGMLARGHRRKLHELYASKSHNPSFVERGANNKVYVESSAIIGKSTDGSLMRYSSIRNVLCNDDVEVCHEHNLEHMHALWTN</sequence>
<dbReference type="Proteomes" id="UP001153076">
    <property type="component" value="Unassembled WGS sequence"/>
</dbReference>
<dbReference type="AlphaFoldDB" id="A0A9Q1Q9V0"/>
<evidence type="ECO:0000313" key="1">
    <source>
        <dbReference type="EMBL" id="KAJ8433200.1"/>
    </source>
</evidence>
<gene>
    <name evidence="1" type="ORF">Cgig2_004332</name>
</gene>